<feature type="region of interest" description="Disordered" evidence="2">
    <location>
        <begin position="180"/>
        <end position="199"/>
    </location>
</feature>
<dbReference type="PROSITE" id="PS51740">
    <property type="entry name" value="SPOVT_ABRB"/>
    <property type="match status" value="1"/>
</dbReference>
<dbReference type="PANTHER" id="PTHR42182:SF1">
    <property type="entry name" value="SLL0359 PROTEIN"/>
    <property type="match status" value="1"/>
</dbReference>
<dbReference type="SUPFAM" id="SSF89447">
    <property type="entry name" value="AbrB/MazE/MraZ-like"/>
    <property type="match status" value="1"/>
</dbReference>
<dbReference type="HOGENOM" id="CLU_1370202_0_0_3"/>
<reference evidence="4 5" key="1">
    <citation type="submission" date="2012-06" db="EMBL/GenBank/DDBJ databases">
        <title>Finished chromosome of genome of Cylindrospermum stagnale PCC 7417.</title>
        <authorList>
            <consortium name="US DOE Joint Genome Institute"/>
            <person name="Gugger M."/>
            <person name="Coursin T."/>
            <person name="Rippka R."/>
            <person name="Tandeau De Marsac N."/>
            <person name="Huntemann M."/>
            <person name="Wei C.-L."/>
            <person name="Han J."/>
            <person name="Detter J.C."/>
            <person name="Han C."/>
            <person name="Tapia R."/>
            <person name="Chen A."/>
            <person name="Kyrpides N."/>
            <person name="Mavromatis K."/>
            <person name="Markowitz V."/>
            <person name="Szeto E."/>
            <person name="Ivanova N."/>
            <person name="Pagani I."/>
            <person name="Pati A."/>
            <person name="Goodwin L."/>
            <person name="Nordberg H.P."/>
            <person name="Cantor M.N."/>
            <person name="Hua S.X."/>
            <person name="Woyke T."/>
            <person name="Kerfeld C.A."/>
        </authorList>
    </citation>
    <scope>NUCLEOTIDE SEQUENCE [LARGE SCALE GENOMIC DNA]</scope>
    <source>
        <strain evidence="4 5">PCC 7417</strain>
    </source>
</reference>
<dbReference type="eggNOG" id="COG2002">
    <property type="taxonomic scope" value="Bacteria"/>
</dbReference>
<dbReference type="STRING" id="56107.Cylst_5589"/>
<organism evidence="4 5">
    <name type="scientific">Cylindrospermum stagnale PCC 7417</name>
    <dbReference type="NCBI Taxonomy" id="56107"/>
    <lineage>
        <taxon>Bacteria</taxon>
        <taxon>Bacillati</taxon>
        <taxon>Cyanobacteriota</taxon>
        <taxon>Cyanophyceae</taxon>
        <taxon>Nostocales</taxon>
        <taxon>Nostocaceae</taxon>
        <taxon>Cylindrospermum</taxon>
    </lineage>
</organism>
<feature type="domain" description="SpoVT-AbrB" evidence="3">
    <location>
        <begin position="130"/>
        <end position="175"/>
    </location>
</feature>
<name>K9X4L1_9NOST</name>
<dbReference type="PANTHER" id="PTHR42182">
    <property type="entry name" value="SLL0359 PROTEIN"/>
    <property type="match status" value="1"/>
</dbReference>
<dbReference type="AlphaFoldDB" id="K9X4L1"/>
<keyword evidence="1" id="KW-0238">DNA-binding</keyword>
<evidence type="ECO:0000256" key="2">
    <source>
        <dbReference type="SAM" id="MobiDB-lite"/>
    </source>
</evidence>
<dbReference type="Proteomes" id="UP000010475">
    <property type="component" value="Chromosome"/>
</dbReference>
<dbReference type="EMBL" id="CP003642">
    <property type="protein sequence ID" value="AFZ27595.1"/>
    <property type="molecule type" value="Genomic_DNA"/>
</dbReference>
<keyword evidence="5" id="KW-1185">Reference proteome</keyword>
<sequence>MDNHNRGVWAAYQQELTPYPRVLSRSVQMLKSQTLARDDIVYQFGEIKEILSVMTETATAPLTGKTLLAKVKELSTLPRRERAKQCGYYTVTKNNQVRVNLTDFYDALLSARGIPLSPEAPKDGRGREPTYRVSVHQNGQIVIGATYTKAMGLKAGDEFEIRLGYKHIHLIQLGESDKKLTAPDLDSDDVDEEELEDEE</sequence>
<protein>
    <recommendedName>
        <fullName evidence="3">SpoVT-AbrB domain-containing protein</fullName>
    </recommendedName>
</protein>
<gene>
    <name evidence="4" type="ORF">Cylst_5589</name>
</gene>
<evidence type="ECO:0000256" key="1">
    <source>
        <dbReference type="PROSITE-ProRule" id="PRU01076"/>
    </source>
</evidence>
<evidence type="ECO:0000313" key="5">
    <source>
        <dbReference type="Proteomes" id="UP000010475"/>
    </source>
</evidence>
<dbReference type="Pfam" id="PF14250">
    <property type="entry name" value="AbrB-like"/>
    <property type="match status" value="1"/>
</dbReference>
<dbReference type="InterPro" id="IPR007159">
    <property type="entry name" value="SpoVT-AbrB_dom"/>
</dbReference>
<dbReference type="KEGG" id="csg:Cylst_5589"/>
<proteinExistence type="predicted"/>
<dbReference type="GO" id="GO:0001217">
    <property type="term" value="F:DNA-binding transcription repressor activity"/>
    <property type="evidence" value="ECO:0007669"/>
    <property type="project" value="TreeGrafter"/>
</dbReference>
<accession>K9X4L1</accession>
<dbReference type="GO" id="GO:0032993">
    <property type="term" value="C:protein-DNA complex"/>
    <property type="evidence" value="ECO:0007669"/>
    <property type="project" value="TreeGrafter"/>
</dbReference>
<dbReference type="InterPro" id="IPR037914">
    <property type="entry name" value="SpoVT-AbrB_sf"/>
</dbReference>
<feature type="compositionally biased region" description="Acidic residues" evidence="2">
    <location>
        <begin position="185"/>
        <end position="199"/>
    </location>
</feature>
<dbReference type="GO" id="GO:0000976">
    <property type="term" value="F:transcription cis-regulatory region binding"/>
    <property type="evidence" value="ECO:0007669"/>
    <property type="project" value="TreeGrafter"/>
</dbReference>
<evidence type="ECO:0000259" key="3">
    <source>
        <dbReference type="PROSITE" id="PS51740"/>
    </source>
</evidence>
<evidence type="ECO:0000313" key="4">
    <source>
        <dbReference type="EMBL" id="AFZ27595.1"/>
    </source>
</evidence>
<dbReference type="InterPro" id="IPR027360">
    <property type="entry name" value="AbrB-like"/>
</dbReference>